<accession>A0A8X6G905</accession>
<comment type="caution">
    <text evidence="1">The sequence shown here is derived from an EMBL/GenBank/DDBJ whole genome shotgun (WGS) entry which is preliminary data.</text>
</comment>
<name>A0A8X6G905_TRICU</name>
<proteinExistence type="predicted"/>
<gene>
    <name evidence="1" type="ORF">TNCT_675371</name>
</gene>
<dbReference type="OrthoDB" id="10499702at2759"/>
<keyword evidence="2" id="KW-1185">Reference proteome</keyword>
<organism evidence="1 2">
    <name type="scientific">Trichonephila clavata</name>
    <name type="common">Joro spider</name>
    <name type="synonym">Nephila clavata</name>
    <dbReference type="NCBI Taxonomy" id="2740835"/>
    <lineage>
        <taxon>Eukaryota</taxon>
        <taxon>Metazoa</taxon>
        <taxon>Ecdysozoa</taxon>
        <taxon>Arthropoda</taxon>
        <taxon>Chelicerata</taxon>
        <taxon>Arachnida</taxon>
        <taxon>Araneae</taxon>
        <taxon>Araneomorphae</taxon>
        <taxon>Entelegynae</taxon>
        <taxon>Araneoidea</taxon>
        <taxon>Nephilidae</taxon>
        <taxon>Trichonephila</taxon>
    </lineage>
</organism>
<evidence type="ECO:0000313" key="1">
    <source>
        <dbReference type="EMBL" id="GFQ98917.1"/>
    </source>
</evidence>
<dbReference type="AlphaFoldDB" id="A0A8X6G905"/>
<reference evidence="1" key="1">
    <citation type="submission" date="2020-07" db="EMBL/GenBank/DDBJ databases">
        <title>Multicomponent nature underlies the extraordinary mechanical properties of spider dragline silk.</title>
        <authorList>
            <person name="Kono N."/>
            <person name="Nakamura H."/>
            <person name="Mori M."/>
            <person name="Yoshida Y."/>
            <person name="Ohtoshi R."/>
            <person name="Malay A.D."/>
            <person name="Moran D.A.P."/>
            <person name="Tomita M."/>
            <person name="Numata K."/>
            <person name="Arakawa K."/>
        </authorList>
    </citation>
    <scope>NUCLEOTIDE SEQUENCE</scope>
</reference>
<evidence type="ECO:0000313" key="2">
    <source>
        <dbReference type="Proteomes" id="UP000887116"/>
    </source>
</evidence>
<dbReference type="Proteomes" id="UP000887116">
    <property type="component" value="Unassembled WGS sequence"/>
</dbReference>
<protein>
    <submittedName>
        <fullName evidence="1">Uncharacterized protein</fullName>
    </submittedName>
</protein>
<sequence length="109" mass="12371">MKIFEGLCYRPDITPRSKLKVRQVEGNEEVKAASSGKAKWTLMTKVFLFCTEQIPLRSRPSIDKSSSHFAKLSLKYYDRNAAETGIKMILFTLGSVKLPDNSPMHSKFV</sequence>
<dbReference type="EMBL" id="BMAO01024943">
    <property type="protein sequence ID" value="GFQ98917.1"/>
    <property type="molecule type" value="Genomic_DNA"/>
</dbReference>